<protein>
    <submittedName>
        <fullName evidence="2">Steroid delta-isomerase-like uncharacterized protein</fullName>
    </submittedName>
</protein>
<dbReference type="SUPFAM" id="SSF54427">
    <property type="entry name" value="NTF2-like"/>
    <property type="match status" value="1"/>
</dbReference>
<reference evidence="2 3" key="1">
    <citation type="submission" date="2021-03" db="EMBL/GenBank/DDBJ databases">
        <title>Sequencing the genomes of 1000 actinobacteria strains.</title>
        <authorList>
            <person name="Klenk H.-P."/>
        </authorList>
    </citation>
    <scope>NUCLEOTIDE SEQUENCE [LARGE SCALE GENOMIC DNA]</scope>
    <source>
        <strain evidence="2 3">DSM 45256</strain>
    </source>
</reference>
<dbReference type="InterPro" id="IPR032710">
    <property type="entry name" value="NTF2-like_dom_sf"/>
</dbReference>
<dbReference type="InterPro" id="IPR011944">
    <property type="entry name" value="Steroid_delta5-4_isomerase"/>
</dbReference>
<gene>
    <name evidence="2" type="ORF">JOF36_005548</name>
</gene>
<proteinExistence type="predicted"/>
<dbReference type="NCBIfam" id="TIGR02246">
    <property type="entry name" value="SgcJ/EcaC family oxidoreductase"/>
    <property type="match status" value="1"/>
</dbReference>
<keyword evidence="3" id="KW-1185">Reference proteome</keyword>
<comment type="caution">
    <text evidence="2">The sequence shown here is derived from an EMBL/GenBank/DDBJ whole genome shotgun (WGS) entry which is preliminary data.</text>
</comment>
<dbReference type="EMBL" id="JAGINU010000001">
    <property type="protein sequence ID" value="MBP2369852.1"/>
    <property type="molecule type" value="Genomic_DNA"/>
</dbReference>
<dbReference type="RefSeq" id="WP_210032502.1">
    <property type="nucleotide sequence ID" value="NZ_JAGINU010000001.1"/>
</dbReference>
<dbReference type="Gene3D" id="3.10.450.50">
    <property type="match status" value="1"/>
</dbReference>
<evidence type="ECO:0000313" key="3">
    <source>
        <dbReference type="Proteomes" id="UP001519295"/>
    </source>
</evidence>
<organism evidence="2 3">
    <name type="scientific">Pseudonocardia parietis</name>
    <dbReference type="NCBI Taxonomy" id="570936"/>
    <lineage>
        <taxon>Bacteria</taxon>
        <taxon>Bacillati</taxon>
        <taxon>Actinomycetota</taxon>
        <taxon>Actinomycetes</taxon>
        <taxon>Pseudonocardiales</taxon>
        <taxon>Pseudonocardiaceae</taxon>
        <taxon>Pseudonocardia</taxon>
    </lineage>
</organism>
<evidence type="ECO:0000259" key="1">
    <source>
        <dbReference type="Pfam" id="PF12680"/>
    </source>
</evidence>
<evidence type="ECO:0000313" key="2">
    <source>
        <dbReference type="EMBL" id="MBP2369852.1"/>
    </source>
</evidence>
<name>A0ABS4W0W8_9PSEU</name>
<dbReference type="Pfam" id="PF12680">
    <property type="entry name" value="SnoaL_2"/>
    <property type="match status" value="1"/>
</dbReference>
<accession>A0ABS4W0W8</accession>
<sequence length="112" mass="12630">MADNWVEEYFTAWNGTDADAVAAFVTDDVVFEDVTAGHVARGAHQFRKFVEICYRRVPDARYEVVASRTSDDSYAVEWVMQPMGVRGASVGTLREGRIASNRDYWNGAEFQP</sequence>
<feature type="domain" description="SnoaL-like" evidence="1">
    <location>
        <begin position="6"/>
        <end position="100"/>
    </location>
</feature>
<dbReference type="InterPro" id="IPR037401">
    <property type="entry name" value="SnoaL-like"/>
</dbReference>
<dbReference type="Proteomes" id="UP001519295">
    <property type="component" value="Unassembled WGS sequence"/>
</dbReference>